<dbReference type="PANTHER" id="PTHR45953">
    <property type="entry name" value="IDURONATE 2-SULFATASE"/>
    <property type="match status" value="1"/>
</dbReference>
<keyword evidence="1" id="KW-0479">Metal-binding</keyword>
<evidence type="ECO:0000259" key="3">
    <source>
        <dbReference type="Pfam" id="PF00884"/>
    </source>
</evidence>
<organism evidence="4 5">
    <name type="scientific">Hungatella hathewayi WAL-18680</name>
    <dbReference type="NCBI Taxonomy" id="742737"/>
    <lineage>
        <taxon>Bacteria</taxon>
        <taxon>Bacillati</taxon>
        <taxon>Bacillota</taxon>
        <taxon>Clostridia</taxon>
        <taxon>Lachnospirales</taxon>
        <taxon>Lachnospiraceae</taxon>
        <taxon>Hungatella</taxon>
    </lineage>
</organism>
<dbReference type="GO" id="GO:0008484">
    <property type="term" value="F:sulfuric ester hydrolase activity"/>
    <property type="evidence" value="ECO:0007669"/>
    <property type="project" value="TreeGrafter"/>
</dbReference>
<evidence type="ECO:0000313" key="4">
    <source>
        <dbReference type="EMBL" id="EHI58707.1"/>
    </source>
</evidence>
<accession>G5IIS2</accession>
<dbReference type="AlphaFoldDB" id="G5IIS2"/>
<dbReference type="PANTHER" id="PTHR45953:SF1">
    <property type="entry name" value="IDURONATE 2-SULFATASE"/>
    <property type="match status" value="1"/>
</dbReference>
<dbReference type="HOGENOM" id="CLU_006332_9_2_9"/>
<dbReference type="SUPFAM" id="SSF53649">
    <property type="entry name" value="Alkaline phosphatase-like"/>
    <property type="match status" value="1"/>
</dbReference>
<dbReference type="Pfam" id="PF00884">
    <property type="entry name" value="Sulfatase"/>
    <property type="match status" value="1"/>
</dbReference>
<evidence type="ECO:0000256" key="2">
    <source>
        <dbReference type="ARBA" id="ARBA00022801"/>
    </source>
</evidence>
<dbReference type="InterPro" id="IPR017850">
    <property type="entry name" value="Alkaline_phosphatase_core_sf"/>
</dbReference>
<feature type="domain" description="Sulfatase N-terminal" evidence="3">
    <location>
        <begin position="5"/>
        <end position="348"/>
    </location>
</feature>
<dbReference type="Gene3D" id="3.40.720.10">
    <property type="entry name" value="Alkaline Phosphatase, subunit A"/>
    <property type="match status" value="1"/>
</dbReference>
<dbReference type="GO" id="GO:0046872">
    <property type="term" value="F:metal ion binding"/>
    <property type="evidence" value="ECO:0007669"/>
    <property type="project" value="UniProtKB-KW"/>
</dbReference>
<evidence type="ECO:0000256" key="1">
    <source>
        <dbReference type="ARBA" id="ARBA00022723"/>
    </source>
</evidence>
<dbReference type="Proteomes" id="UP000005384">
    <property type="component" value="Unassembled WGS sequence"/>
</dbReference>
<keyword evidence="2" id="KW-0378">Hydrolase</keyword>
<gene>
    <name evidence="4" type="ORF">HMPREF9473_03400</name>
</gene>
<protein>
    <recommendedName>
        <fullName evidence="3">Sulfatase N-terminal domain-containing protein</fullName>
    </recommendedName>
</protein>
<sequence>MSDRKNVLLICTDHWSGSLLGCEGRKDIMTPTLDYLAENGVRFQNFYSECPVCIPARRTMMTGLSPKTHGDRVYSDRMEMPEVPTLAETFCRNGYQTAAVGKLHVYPQRSRIGFEDVVLMEEGRYELGAVDDYQIWLGENGYLGQEFMHGMGNNTYYTRPWHLDERAHPTNWVTMEMMRQIKRKDPTRPFFFYASYQFPHPPLVPLQTFLDMYDEEELEPVTVDDWMDDSPVFQAMCEQAGIYSEKEIRRARRAFFAQCTHIDYQIRLLIGTLRESNLLDDTILVFTSDHGDMLFNHGMVAKRCFYEEAARVPFILSGKPMLPWRGTVEKKLAGMGDLMPTLLDLCGIPIPETVEGIPLMTEQTHAYIYGEVSDGDKATRMIRWGDYKLIYYPYGNKFQLFNLEKDRAETHDCANDPECQEALEIMTALLIENLHDADLDWLEDGRLVGMTARELKPKADFGLYNQRGYHWPTPAGYSNQGKNA</sequence>
<dbReference type="OrthoDB" id="279611at2"/>
<evidence type="ECO:0000313" key="5">
    <source>
        <dbReference type="Proteomes" id="UP000005384"/>
    </source>
</evidence>
<dbReference type="PATRIC" id="fig|742737.3.peg.3378"/>
<name>G5IIS2_9FIRM</name>
<dbReference type="GO" id="GO:0005737">
    <property type="term" value="C:cytoplasm"/>
    <property type="evidence" value="ECO:0007669"/>
    <property type="project" value="TreeGrafter"/>
</dbReference>
<dbReference type="EMBL" id="ADLN01000092">
    <property type="protein sequence ID" value="EHI58707.1"/>
    <property type="molecule type" value="Genomic_DNA"/>
</dbReference>
<proteinExistence type="predicted"/>
<dbReference type="RefSeq" id="WP_006781380.1">
    <property type="nucleotide sequence ID" value="NZ_JH379028.1"/>
</dbReference>
<dbReference type="InterPro" id="IPR000917">
    <property type="entry name" value="Sulfatase_N"/>
</dbReference>
<comment type="caution">
    <text evidence="4">The sequence shown here is derived from an EMBL/GenBank/DDBJ whole genome shotgun (WGS) entry which is preliminary data.</text>
</comment>
<reference evidence="4 5" key="1">
    <citation type="submission" date="2011-08" db="EMBL/GenBank/DDBJ databases">
        <title>The Genome Sequence of Clostridium hathewayi WAL-18680.</title>
        <authorList>
            <consortium name="The Broad Institute Genome Sequencing Platform"/>
            <person name="Earl A."/>
            <person name="Ward D."/>
            <person name="Feldgarden M."/>
            <person name="Gevers D."/>
            <person name="Finegold S.M."/>
            <person name="Summanen P.H."/>
            <person name="Molitoris D.R."/>
            <person name="Song M."/>
            <person name="Daigneault M."/>
            <person name="Allen-Vercoe E."/>
            <person name="Young S.K."/>
            <person name="Zeng Q."/>
            <person name="Gargeya S."/>
            <person name="Fitzgerald M."/>
            <person name="Haas B."/>
            <person name="Abouelleil A."/>
            <person name="Alvarado L."/>
            <person name="Arachchi H.M."/>
            <person name="Berlin A."/>
            <person name="Brown A."/>
            <person name="Chapman S.B."/>
            <person name="Chen Z."/>
            <person name="Dunbar C."/>
            <person name="Freedman E."/>
            <person name="Gearin G."/>
            <person name="Gellesch M."/>
            <person name="Goldberg J."/>
            <person name="Griggs A."/>
            <person name="Gujja S."/>
            <person name="Heiman D."/>
            <person name="Howarth C."/>
            <person name="Larson L."/>
            <person name="Lui A."/>
            <person name="MacDonald P.J.P."/>
            <person name="Montmayeur A."/>
            <person name="Murphy C."/>
            <person name="Neiman D."/>
            <person name="Pearson M."/>
            <person name="Priest M."/>
            <person name="Roberts A."/>
            <person name="Saif S."/>
            <person name="Shea T."/>
            <person name="Shenoy N."/>
            <person name="Sisk P."/>
            <person name="Stolte C."/>
            <person name="Sykes S."/>
            <person name="Wortman J."/>
            <person name="Nusbaum C."/>
            <person name="Birren B."/>
        </authorList>
    </citation>
    <scope>NUCLEOTIDE SEQUENCE [LARGE SCALE GENOMIC DNA]</scope>
    <source>
        <strain evidence="4 5">WAL-18680</strain>
    </source>
</reference>
<keyword evidence="5" id="KW-1185">Reference proteome</keyword>